<protein>
    <submittedName>
        <fullName evidence="1">Uncharacterized protein</fullName>
    </submittedName>
</protein>
<comment type="caution">
    <text evidence="1">The sequence shown here is derived from an EMBL/GenBank/DDBJ whole genome shotgun (WGS) entry which is preliminary data.</text>
</comment>
<keyword evidence="2" id="KW-1185">Reference proteome</keyword>
<dbReference type="Proteomes" id="UP000886501">
    <property type="component" value="Unassembled WGS sequence"/>
</dbReference>
<sequence>MEKDELPKLEGDADDMQDVAEDGQSDSVGARLQVESNRTVAASVNERDVTMDERNPDSDDYFEAFGDISGPFPETLTDDAEAEWERRRLFLNTVIYVPTEPKPPTPLVAWGGQKTCAYIDFWLGVYCLLARATTNLGGDEAIAKHNQTTTVEVAYVTNKANCRQAKRITKKGTTFASKSTSSRKLN</sequence>
<reference evidence="1" key="2">
    <citation type="journal article" date="2020" name="Nat. Commun.">
        <title>Large-scale genome sequencing of mycorrhizal fungi provides insights into the early evolution of symbiotic traits.</title>
        <authorList>
            <person name="Miyauchi S."/>
            <person name="Kiss E."/>
            <person name="Kuo A."/>
            <person name="Drula E."/>
            <person name="Kohler A."/>
            <person name="Sanchez-Garcia M."/>
            <person name="Morin E."/>
            <person name="Andreopoulos B."/>
            <person name="Barry K.W."/>
            <person name="Bonito G."/>
            <person name="Buee M."/>
            <person name="Carver A."/>
            <person name="Chen C."/>
            <person name="Cichocki N."/>
            <person name="Clum A."/>
            <person name="Culley D."/>
            <person name="Crous P.W."/>
            <person name="Fauchery L."/>
            <person name="Girlanda M."/>
            <person name="Hayes R.D."/>
            <person name="Keri Z."/>
            <person name="LaButti K."/>
            <person name="Lipzen A."/>
            <person name="Lombard V."/>
            <person name="Magnuson J."/>
            <person name="Maillard F."/>
            <person name="Murat C."/>
            <person name="Nolan M."/>
            <person name="Ohm R.A."/>
            <person name="Pangilinan J."/>
            <person name="Pereira M.F."/>
            <person name="Perotto S."/>
            <person name="Peter M."/>
            <person name="Pfister S."/>
            <person name="Riley R."/>
            <person name="Sitrit Y."/>
            <person name="Stielow J.B."/>
            <person name="Szollosi G."/>
            <person name="Zifcakova L."/>
            <person name="Stursova M."/>
            <person name="Spatafora J.W."/>
            <person name="Tedersoo L."/>
            <person name="Vaario L.M."/>
            <person name="Yamada A."/>
            <person name="Yan M."/>
            <person name="Wang P."/>
            <person name="Xu J."/>
            <person name="Bruns T."/>
            <person name="Baldrian P."/>
            <person name="Vilgalys R."/>
            <person name="Dunand C."/>
            <person name="Henrissat B."/>
            <person name="Grigoriev I.V."/>
            <person name="Hibbett D."/>
            <person name="Nagy L.G."/>
            <person name="Martin F.M."/>
        </authorList>
    </citation>
    <scope>NUCLEOTIDE SEQUENCE</scope>
    <source>
        <strain evidence="1">P2</strain>
    </source>
</reference>
<evidence type="ECO:0000313" key="2">
    <source>
        <dbReference type="Proteomes" id="UP000886501"/>
    </source>
</evidence>
<accession>A0ACB6YWN7</accession>
<evidence type="ECO:0000313" key="1">
    <source>
        <dbReference type="EMBL" id="KAF9641870.1"/>
    </source>
</evidence>
<name>A0ACB6YWN7_THEGA</name>
<organism evidence="1 2">
    <name type="scientific">Thelephora ganbajun</name>
    <name type="common">Ganba fungus</name>
    <dbReference type="NCBI Taxonomy" id="370292"/>
    <lineage>
        <taxon>Eukaryota</taxon>
        <taxon>Fungi</taxon>
        <taxon>Dikarya</taxon>
        <taxon>Basidiomycota</taxon>
        <taxon>Agaricomycotina</taxon>
        <taxon>Agaricomycetes</taxon>
        <taxon>Thelephorales</taxon>
        <taxon>Thelephoraceae</taxon>
        <taxon>Thelephora</taxon>
    </lineage>
</organism>
<reference evidence="1" key="1">
    <citation type="submission" date="2019-10" db="EMBL/GenBank/DDBJ databases">
        <authorList>
            <consortium name="DOE Joint Genome Institute"/>
            <person name="Kuo A."/>
            <person name="Miyauchi S."/>
            <person name="Kiss E."/>
            <person name="Drula E."/>
            <person name="Kohler A."/>
            <person name="Sanchez-Garcia M."/>
            <person name="Andreopoulos B."/>
            <person name="Barry K.W."/>
            <person name="Bonito G."/>
            <person name="Buee M."/>
            <person name="Carver A."/>
            <person name="Chen C."/>
            <person name="Cichocki N."/>
            <person name="Clum A."/>
            <person name="Culley D."/>
            <person name="Crous P.W."/>
            <person name="Fauchery L."/>
            <person name="Girlanda M."/>
            <person name="Hayes R."/>
            <person name="Keri Z."/>
            <person name="Labutti K."/>
            <person name="Lipzen A."/>
            <person name="Lombard V."/>
            <person name="Magnuson J."/>
            <person name="Maillard F."/>
            <person name="Morin E."/>
            <person name="Murat C."/>
            <person name="Nolan M."/>
            <person name="Ohm R."/>
            <person name="Pangilinan J."/>
            <person name="Pereira M."/>
            <person name="Perotto S."/>
            <person name="Peter M."/>
            <person name="Riley R."/>
            <person name="Sitrit Y."/>
            <person name="Stielow B."/>
            <person name="Szollosi G."/>
            <person name="Zifcakova L."/>
            <person name="Stursova M."/>
            <person name="Spatafora J.W."/>
            <person name="Tedersoo L."/>
            <person name="Vaario L.-M."/>
            <person name="Yamada A."/>
            <person name="Yan M."/>
            <person name="Wang P."/>
            <person name="Xu J."/>
            <person name="Bruns T."/>
            <person name="Baldrian P."/>
            <person name="Vilgalys R."/>
            <person name="Henrissat B."/>
            <person name="Grigoriev I.V."/>
            <person name="Hibbett D."/>
            <person name="Nagy L.G."/>
            <person name="Martin F.M."/>
        </authorList>
    </citation>
    <scope>NUCLEOTIDE SEQUENCE</scope>
    <source>
        <strain evidence="1">P2</strain>
    </source>
</reference>
<proteinExistence type="predicted"/>
<gene>
    <name evidence="1" type="ORF">BDM02DRAFT_3264650</name>
</gene>
<dbReference type="EMBL" id="MU119034">
    <property type="protein sequence ID" value="KAF9641870.1"/>
    <property type="molecule type" value="Genomic_DNA"/>
</dbReference>